<comment type="caution">
    <text evidence="2">The sequence shown here is derived from an EMBL/GenBank/DDBJ whole genome shotgun (WGS) entry which is preliminary data.</text>
</comment>
<feature type="compositionally biased region" description="Basic and acidic residues" evidence="1">
    <location>
        <begin position="52"/>
        <end position="67"/>
    </location>
</feature>
<name>A0A9P0Q3D9_ACAOB</name>
<feature type="region of interest" description="Disordered" evidence="1">
    <location>
        <begin position="1"/>
        <end position="118"/>
    </location>
</feature>
<organism evidence="2 3">
    <name type="scientific">Acanthoscelides obtectus</name>
    <name type="common">Bean weevil</name>
    <name type="synonym">Bruchus obtectus</name>
    <dbReference type="NCBI Taxonomy" id="200917"/>
    <lineage>
        <taxon>Eukaryota</taxon>
        <taxon>Metazoa</taxon>
        <taxon>Ecdysozoa</taxon>
        <taxon>Arthropoda</taxon>
        <taxon>Hexapoda</taxon>
        <taxon>Insecta</taxon>
        <taxon>Pterygota</taxon>
        <taxon>Neoptera</taxon>
        <taxon>Endopterygota</taxon>
        <taxon>Coleoptera</taxon>
        <taxon>Polyphaga</taxon>
        <taxon>Cucujiformia</taxon>
        <taxon>Chrysomeloidea</taxon>
        <taxon>Chrysomelidae</taxon>
        <taxon>Bruchinae</taxon>
        <taxon>Bruchini</taxon>
        <taxon>Acanthoscelides</taxon>
    </lineage>
</organism>
<feature type="compositionally biased region" description="Basic and acidic residues" evidence="1">
    <location>
        <begin position="9"/>
        <end position="42"/>
    </location>
</feature>
<evidence type="ECO:0000313" key="2">
    <source>
        <dbReference type="EMBL" id="CAH2009199.1"/>
    </source>
</evidence>
<dbReference type="AlphaFoldDB" id="A0A9P0Q3D9"/>
<dbReference type="EMBL" id="CAKOFQ010007864">
    <property type="protein sequence ID" value="CAH2009199.1"/>
    <property type="molecule type" value="Genomic_DNA"/>
</dbReference>
<gene>
    <name evidence="2" type="ORF">ACAOBT_LOCUS30675</name>
</gene>
<protein>
    <submittedName>
        <fullName evidence="2">Uncharacterized protein</fullName>
    </submittedName>
</protein>
<reference evidence="2" key="1">
    <citation type="submission" date="2022-03" db="EMBL/GenBank/DDBJ databases">
        <authorList>
            <person name="Sayadi A."/>
        </authorList>
    </citation>
    <scope>NUCLEOTIDE SEQUENCE</scope>
</reference>
<evidence type="ECO:0000313" key="3">
    <source>
        <dbReference type="Proteomes" id="UP001152888"/>
    </source>
</evidence>
<accession>A0A9P0Q3D9</accession>
<evidence type="ECO:0000256" key="1">
    <source>
        <dbReference type="SAM" id="MobiDB-lite"/>
    </source>
</evidence>
<dbReference type="OrthoDB" id="6784780at2759"/>
<sequence length="165" mass="18818">MSVDGDIQIADKNEHLEDTSETHTDNEDKQNELKEINKLKDESESESAVKLGSDKEDSPMQIDEKVAPDVNIDSMVYQNEKSMENSDTNTDRTFNESDASLENYHSAENAADEKQGIKNEVCEKRETADTDQVQKNSTADLKFKIVDQKMLWRIKLLKMKNSKTL</sequence>
<feature type="compositionally biased region" description="Basic and acidic residues" evidence="1">
    <location>
        <begin position="81"/>
        <end position="95"/>
    </location>
</feature>
<proteinExistence type="predicted"/>
<dbReference type="Proteomes" id="UP001152888">
    <property type="component" value="Unassembled WGS sequence"/>
</dbReference>
<keyword evidence="3" id="KW-1185">Reference proteome</keyword>